<gene>
    <name evidence="1" type="ORF">D0Z08_26735</name>
</gene>
<evidence type="ECO:0000313" key="1">
    <source>
        <dbReference type="EMBL" id="RHW24031.1"/>
    </source>
</evidence>
<reference evidence="1 2" key="1">
    <citation type="submission" date="2018-09" db="EMBL/GenBank/DDBJ databases">
        <title>Genome sequencing of Nocardioides immobilis CCTCC AB 2017083 for comparison to Nocardioides silvaticus.</title>
        <authorList>
            <person name="Li C."/>
            <person name="Wang G."/>
        </authorList>
    </citation>
    <scope>NUCLEOTIDE SEQUENCE [LARGE SCALE GENOMIC DNA]</scope>
    <source>
        <strain evidence="1 2">CCTCC AB 2017083</strain>
    </source>
</reference>
<protein>
    <recommendedName>
        <fullName evidence="3">Acyl-protein synthetase LuxE domain-containing protein</fullName>
    </recommendedName>
</protein>
<dbReference type="EMBL" id="QXGH01000037">
    <property type="protein sequence ID" value="RHW24031.1"/>
    <property type="molecule type" value="Genomic_DNA"/>
</dbReference>
<keyword evidence="2" id="KW-1185">Reference proteome</keyword>
<evidence type="ECO:0000313" key="2">
    <source>
        <dbReference type="Proteomes" id="UP000283644"/>
    </source>
</evidence>
<proteinExistence type="predicted"/>
<accession>A0A417XUS6</accession>
<organism evidence="1 2">
    <name type="scientific">Nocardioides immobilis</name>
    <dbReference type="NCBI Taxonomy" id="2049295"/>
    <lineage>
        <taxon>Bacteria</taxon>
        <taxon>Bacillati</taxon>
        <taxon>Actinomycetota</taxon>
        <taxon>Actinomycetes</taxon>
        <taxon>Propionibacteriales</taxon>
        <taxon>Nocardioidaceae</taxon>
        <taxon>Nocardioides</taxon>
    </lineage>
</organism>
<evidence type="ECO:0008006" key="3">
    <source>
        <dbReference type="Google" id="ProtNLM"/>
    </source>
</evidence>
<name>A0A417XUS6_9ACTN</name>
<dbReference type="Proteomes" id="UP000283644">
    <property type="component" value="Unassembled WGS sequence"/>
</dbReference>
<dbReference type="OrthoDB" id="3597198at2"/>
<comment type="caution">
    <text evidence="1">The sequence shown here is derived from an EMBL/GenBank/DDBJ whole genome shotgun (WGS) entry which is preliminary data.</text>
</comment>
<dbReference type="AlphaFoldDB" id="A0A417XUS6"/>
<sequence>MDHRTQLLDLVVDPETAYNQTAGDLAPARLQAADELFQERRQQIPLLAKRAEDAGIDRIDDFSDLVPLLFAHTVYKSYPQSFYDKGRWDRMLQWLDTLSVEDVTDVDVEGVTDVDAWLERLWDAGHAVIATSGSSGKCSFLNHTMGDRARKTRHFKYSSGWPFAQADGDHTYFWLGPSAGRTSAVEAFLANAENWGRPGEVFALSDEPLLISEISELAAFRTRMANGTATPDEIAGVQQRSQAKSERMQVDLAKFTEKILEYRDRPIFLSGMWGQHMMIIERARELGVRDGEFHPASVIGAGGGVKGVSLPPDYKEQVDRFYGDVVRPAVYGMTELAQPLPRCEAGRYHAAPGLVMLPLDESGERLLTGADASDGLVEARFGFLDLAYDGRWGGLITGDRVTVDFAERCACGRAGPTLLDDIGRFVRPGEDDHIGCAGTIDAYIRGAVEA</sequence>